<accession>A0A1L7JNK6</accession>
<keyword evidence="1" id="KW-0614">Plasmid</keyword>
<dbReference type="RefSeq" id="WP_155120344.1">
    <property type="nucleotide sequence ID" value="NZ_CP015720.1"/>
</dbReference>
<reference evidence="1" key="1">
    <citation type="submission" date="2016-05" db="EMBL/GenBank/DDBJ databases">
        <authorList>
            <person name="Lavstsen T."/>
            <person name="Jespersen J.S."/>
        </authorList>
    </citation>
    <scope>NUCLEOTIDE SEQUENCE</scope>
    <source>
        <strain evidence="1">CDC69096</strain>
        <plasmid evidence="1">pNPD8_2</plasmid>
    </source>
</reference>
<proteinExistence type="predicted"/>
<gene>
    <name evidence="1" type="ORF">NPD8_4065</name>
</gene>
<protein>
    <submittedName>
        <fullName evidence="1">Uncharacterized protein</fullName>
    </submittedName>
</protein>
<geneLocation type="plasmid" evidence="1">
    <name>pNPD8_2</name>
</geneLocation>
<name>A0A1L7JNK6_CLOBO</name>
<sequence>MGKVLIMNREYVILEGALDGTVGRLIIYDAMKNEATLKLDELTKVVTNSENLNLLNND</sequence>
<dbReference type="EMBL" id="CP015720">
    <property type="protein sequence ID" value="APU87289.1"/>
    <property type="molecule type" value="Genomic_DNA"/>
</dbReference>
<dbReference type="AlphaFoldDB" id="A0A1L7JNK6"/>
<organism evidence="1">
    <name type="scientific">Clostridium botulinum</name>
    <dbReference type="NCBI Taxonomy" id="1491"/>
    <lineage>
        <taxon>Bacteria</taxon>
        <taxon>Bacillati</taxon>
        <taxon>Bacillota</taxon>
        <taxon>Clostridia</taxon>
        <taxon>Eubacteriales</taxon>
        <taxon>Clostridiaceae</taxon>
        <taxon>Clostridium</taxon>
    </lineage>
</organism>
<evidence type="ECO:0000313" key="1">
    <source>
        <dbReference type="EMBL" id="APU87289.1"/>
    </source>
</evidence>